<dbReference type="PIRSF" id="PIRSF006648">
    <property type="entry name" value="DrrB"/>
    <property type="match status" value="1"/>
</dbReference>
<keyword evidence="6" id="KW-1003">Cell membrane</keyword>
<name>A0A7C9JEZ8_9ACTN</name>
<dbReference type="GO" id="GO:0046677">
    <property type="term" value="P:response to antibiotic"/>
    <property type="evidence" value="ECO:0007669"/>
    <property type="project" value="UniProtKB-KW"/>
</dbReference>
<feature type="transmembrane region" description="Helical" evidence="6">
    <location>
        <begin position="64"/>
        <end position="86"/>
    </location>
</feature>
<keyword evidence="4 6" id="KW-0472">Membrane</keyword>
<feature type="transmembrane region" description="Helical" evidence="6">
    <location>
        <begin position="24"/>
        <end position="44"/>
    </location>
</feature>
<feature type="transmembrane region" description="Helical" evidence="6">
    <location>
        <begin position="107"/>
        <end position="132"/>
    </location>
</feature>
<dbReference type="Proteomes" id="UP000479526">
    <property type="component" value="Unassembled WGS sequence"/>
</dbReference>
<keyword evidence="2 6" id="KW-0812">Transmembrane</keyword>
<reference evidence="8 9" key="1">
    <citation type="submission" date="2020-01" db="EMBL/GenBank/DDBJ databases">
        <title>Herbidospora sp. NEAU-GS84 nov., a novel actinomycete isolated from soil.</title>
        <authorList>
            <person name="Han L."/>
        </authorList>
    </citation>
    <scope>NUCLEOTIDE SEQUENCE [LARGE SCALE GENOMIC DNA]</scope>
    <source>
        <strain evidence="8 9">NEAU-GS84</strain>
    </source>
</reference>
<organism evidence="8 9">
    <name type="scientific">Herbidospora solisilvae</name>
    <dbReference type="NCBI Taxonomy" id="2696284"/>
    <lineage>
        <taxon>Bacteria</taxon>
        <taxon>Bacillati</taxon>
        <taxon>Actinomycetota</taxon>
        <taxon>Actinomycetes</taxon>
        <taxon>Streptosporangiales</taxon>
        <taxon>Streptosporangiaceae</taxon>
        <taxon>Herbidospora</taxon>
    </lineage>
</organism>
<evidence type="ECO:0000256" key="3">
    <source>
        <dbReference type="ARBA" id="ARBA00022989"/>
    </source>
</evidence>
<dbReference type="GO" id="GO:0043190">
    <property type="term" value="C:ATP-binding cassette (ABC) transporter complex"/>
    <property type="evidence" value="ECO:0007669"/>
    <property type="project" value="InterPro"/>
</dbReference>
<dbReference type="EMBL" id="WXEW01000005">
    <property type="protein sequence ID" value="NAS23403.1"/>
    <property type="molecule type" value="Genomic_DNA"/>
</dbReference>
<dbReference type="InterPro" id="IPR047817">
    <property type="entry name" value="ABC2_TM_bact-type"/>
</dbReference>
<dbReference type="GO" id="GO:0140359">
    <property type="term" value="F:ABC-type transporter activity"/>
    <property type="evidence" value="ECO:0007669"/>
    <property type="project" value="InterPro"/>
</dbReference>
<dbReference type="RefSeq" id="WP_161480701.1">
    <property type="nucleotide sequence ID" value="NZ_WXEW01000005.1"/>
</dbReference>
<comment type="caution">
    <text evidence="8">The sequence shown here is derived from an EMBL/GenBank/DDBJ whole genome shotgun (WGS) entry which is preliminary data.</text>
</comment>
<dbReference type="AlphaFoldDB" id="A0A7C9JEZ8"/>
<evidence type="ECO:0000256" key="1">
    <source>
        <dbReference type="ARBA" id="ARBA00004141"/>
    </source>
</evidence>
<keyword evidence="3 6" id="KW-1133">Transmembrane helix</keyword>
<dbReference type="InterPro" id="IPR000412">
    <property type="entry name" value="ABC_2_transport"/>
</dbReference>
<accession>A0A7C9JEZ8</accession>
<keyword evidence="9" id="KW-1185">Reference proteome</keyword>
<evidence type="ECO:0000256" key="5">
    <source>
        <dbReference type="ARBA" id="ARBA00023251"/>
    </source>
</evidence>
<feature type="transmembrane region" description="Helical" evidence="6">
    <location>
        <begin position="228"/>
        <end position="249"/>
    </location>
</feature>
<keyword evidence="5" id="KW-0046">Antibiotic resistance</keyword>
<evidence type="ECO:0000313" key="8">
    <source>
        <dbReference type="EMBL" id="NAS23403.1"/>
    </source>
</evidence>
<dbReference type="Pfam" id="PF01061">
    <property type="entry name" value="ABC2_membrane"/>
    <property type="match status" value="1"/>
</dbReference>
<keyword evidence="6" id="KW-0813">Transport</keyword>
<feature type="transmembrane region" description="Helical" evidence="6">
    <location>
        <begin position="172"/>
        <end position="192"/>
    </location>
</feature>
<evidence type="ECO:0000256" key="2">
    <source>
        <dbReference type="ARBA" id="ARBA00022692"/>
    </source>
</evidence>
<dbReference type="PROSITE" id="PS51012">
    <property type="entry name" value="ABC_TM2"/>
    <property type="match status" value="1"/>
</dbReference>
<proteinExistence type="inferred from homology"/>
<gene>
    <name evidence="8" type="ORF">GT755_17080</name>
</gene>
<evidence type="ECO:0000313" key="9">
    <source>
        <dbReference type="Proteomes" id="UP000479526"/>
    </source>
</evidence>
<feature type="transmembrane region" description="Helical" evidence="6">
    <location>
        <begin position="144"/>
        <end position="165"/>
    </location>
</feature>
<comment type="similarity">
    <text evidence="6">Belongs to the ABC-2 integral membrane protein family.</text>
</comment>
<feature type="domain" description="ABC transmembrane type-2" evidence="7">
    <location>
        <begin position="24"/>
        <end position="252"/>
    </location>
</feature>
<dbReference type="InterPro" id="IPR013525">
    <property type="entry name" value="ABC2_TM"/>
</dbReference>
<dbReference type="InterPro" id="IPR052902">
    <property type="entry name" value="ABC-2_transporter"/>
</dbReference>
<evidence type="ECO:0000256" key="6">
    <source>
        <dbReference type="RuleBase" id="RU361157"/>
    </source>
</evidence>
<sequence>MAITTPQVRRLTLVETKLYLREPAVIFFAVGLPIALTLILGGTIPDFQKPDPELGGLRPIDTHLPGVMIILSVLTCAFSLLPTVLVTYRERGILKRMSTTPVSPGTVLGVQLVLNVVMTVLTTVLILVLAHLVYDVPFPQAPLAFTGTLLLGMVSTFAIGLLLAALAPTSRLVQGLGMAVFFPSLFFAGMWVPQALMPGVLRTISEFTPSGAFGAAMIDLLATGGTEWRHLVVMAAWGVVGAVAAVRFFRWS</sequence>
<evidence type="ECO:0000259" key="7">
    <source>
        <dbReference type="PROSITE" id="PS51012"/>
    </source>
</evidence>
<dbReference type="PANTHER" id="PTHR43027:SF2">
    <property type="entry name" value="TRANSPORT PERMEASE PROTEIN"/>
    <property type="match status" value="1"/>
</dbReference>
<protein>
    <recommendedName>
        <fullName evidence="6">Transport permease protein</fullName>
    </recommendedName>
</protein>
<comment type="subcellular location">
    <subcellularLocation>
        <location evidence="6">Cell membrane</location>
        <topology evidence="6">Multi-pass membrane protein</topology>
    </subcellularLocation>
    <subcellularLocation>
        <location evidence="1">Membrane</location>
        <topology evidence="1">Multi-pass membrane protein</topology>
    </subcellularLocation>
</comment>
<dbReference type="PANTHER" id="PTHR43027">
    <property type="entry name" value="DOXORUBICIN RESISTANCE ABC TRANSPORTER PERMEASE PROTEIN DRRC-RELATED"/>
    <property type="match status" value="1"/>
</dbReference>
<evidence type="ECO:0000256" key="4">
    <source>
        <dbReference type="ARBA" id="ARBA00023136"/>
    </source>
</evidence>